<dbReference type="InterPro" id="IPR011335">
    <property type="entry name" value="Restrct_endonuc-II-like"/>
</dbReference>
<evidence type="ECO:0000256" key="3">
    <source>
        <dbReference type="ARBA" id="ARBA00022801"/>
    </source>
</evidence>
<evidence type="ECO:0000256" key="1">
    <source>
        <dbReference type="ARBA" id="ARBA00022722"/>
    </source>
</evidence>
<keyword evidence="2" id="KW-0255">Endonuclease</keyword>
<sequence>MIKIAKFEYETVNELIMYAKEAEGKYLYEIDKKDMLENTNVKGSVGHIIEASYFGYEINSNAEPDFADVGIELKATGIQKMKKGDLKAKERLVLNIINYCDEATVEFESSSFWKKNKHLLLFFYEYKKDKNNKMDRRNAQIIKVEDFQFPEEDLKTIKQDWNIIHNKIINGEAHLLSEGDTLILGACTKGSTAAKSLRKQPNSDILAKQRAYSIKQGYMSNLVRKLITKEQFEAITTAKELNEKSIDQILHNKFKNYYGKSDVEIAEQLNITLSDGKNRIAHLISNMLGIKKNDLSKIEEFEKYSIKFKTITLNNEDKLKEHMSFENIDFDEYATSEWDDSHLKTMFESTKWLFVVFKEDDKHNKIFLGYKLWNMPMTDIEGPLQEFFIKTQRILNEGVILSQTSRGIRNNLPGAKDNPICHIRPKARNAEDKVKLPDGQCITKQCFWLNKGYIKNILQGVI</sequence>
<keyword evidence="1" id="KW-0540">Nuclease</keyword>
<dbReference type="Proteomes" id="UP000001383">
    <property type="component" value="Chromosome"/>
</dbReference>
<dbReference type="GO" id="GO:0004519">
    <property type="term" value="F:endonuclease activity"/>
    <property type="evidence" value="ECO:0007669"/>
    <property type="project" value="UniProtKB-KW"/>
</dbReference>
<gene>
    <name evidence="5" type="primary">hsdR</name>
    <name evidence="5" type="ordered locus">MCCL_1479</name>
</gene>
<dbReference type="STRING" id="458233.MCCL_1479"/>
<keyword evidence="3" id="KW-0378">Hydrolase</keyword>
<evidence type="ECO:0000259" key="4">
    <source>
        <dbReference type="SMART" id="SM00927"/>
    </source>
</evidence>
<proteinExistence type="predicted"/>
<evidence type="ECO:0000313" key="5">
    <source>
        <dbReference type="EMBL" id="BAH18186.1"/>
    </source>
</evidence>
<dbReference type="InterPro" id="IPR011337">
    <property type="entry name" value="DNA_rep_MutH/RE_typeII_Sau3AI"/>
</dbReference>
<evidence type="ECO:0000256" key="2">
    <source>
        <dbReference type="ARBA" id="ARBA00022759"/>
    </source>
</evidence>
<dbReference type="AlphaFoldDB" id="B9E7L8"/>
<dbReference type="SMART" id="SM00927">
    <property type="entry name" value="MutH"/>
    <property type="match status" value="1"/>
</dbReference>
<feature type="domain" description="DNA mismatch repair MutH/Type II restriction enzyme Sau3AI" evidence="4">
    <location>
        <begin position="54"/>
        <end position="160"/>
    </location>
</feature>
<dbReference type="GO" id="GO:0003677">
    <property type="term" value="F:DNA binding"/>
    <property type="evidence" value="ECO:0007669"/>
    <property type="project" value="InterPro"/>
</dbReference>
<accession>B9E7L8</accession>
<dbReference type="InterPro" id="IPR037057">
    <property type="entry name" value="DNA_rep_MutH/T2_RE_sf"/>
</dbReference>
<reference evidence="5 6" key="1">
    <citation type="journal article" date="2009" name="J. Bacteriol.">
        <title>Complete genome sequence of Macrococcus caseolyticus strain JCSCS5402, reflecting the ancestral genome of the human-pathogenic staphylococci.</title>
        <authorList>
            <person name="Baba T."/>
            <person name="Kuwahara-Arai K."/>
            <person name="Uchiyama I."/>
            <person name="Takeuchi F."/>
            <person name="Ito T."/>
            <person name="Hiramatsu K."/>
        </authorList>
    </citation>
    <scope>NUCLEOTIDE SEQUENCE [LARGE SCALE GENOMIC DNA]</scope>
    <source>
        <strain evidence="5 6">JCSC5402</strain>
    </source>
</reference>
<dbReference type="GO" id="GO:0016787">
    <property type="term" value="F:hydrolase activity"/>
    <property type="evidence" value="ECO:0007669"/>
    <property type="project" value="UniProtKB-KW"/>
</dbReference>
<evidence type="ECO:0000313" key="6">
    <source>
        <dbReference type="Proteomes" id="UP000001383"/>
    </source>
</evidence>
<dbReference type="Gene3D" id="3.40.600.10">
    <property type="entry name" value="DNA mismatch repair MutH/Restriction endonuclease, type II"/>
    <property type="match status" value="2"/>
</dbReference>
<dbReference type="Pfam" id="PF02976">
    <property type="entry name" value="MutH"/>
    <property type="match status" value="1"/>
</dbReference>
<dbReference type="HOGENOM" id="CLU_028521_0_0_9"/>
<dbReference type="SUPFAM" id="SSF52980">
    <property type="entry name" value="Restriction endonuclease-like"/>
    <property type="match status" value="2"/>
</dbReference>
<dbReference type="EMBL" id="AP009484">
    <property type="protein sequence ID" value="BAH18186.1"/>
    <property type="molecule type" value="Genomic_DNA"/>
</dbReference>
<dbReference type="CDD" id="cd22356">
    <property type="entry name" value="Sau3AI_N-like"/>
    <property type="match status" value="1"/>
</dbReference>
<dbReference type="NCBIfam" id="NF040973">
    <property type="entry name" value="restrict_Sau3AI"/>
    <property type="match status" value="1"/>
</dbReference>
<dbReference type="KEGG" id="mcl:MCCL_1479"/>
<protein>
    <submittedName>
        <fullName evidence="5">Type II restriction enzyme</fullName>
    </submittedName>
</protein>
<name>B9E7L8_MACCJ</name>
<dbReference type="REBASE" id="20060">
    <property type="entry name" value="Mca5402ORF1477P"/>
</dbReference>
<dbReference type="eggNOG" id="COG3066">
    <property type="taxonomic scope" value="Bacteria"/>
</dbReference>
<organism evidence="5 6">
    <name type="scientific">Macrococcus caseolyticus (strain JCSC5402)</name>
    <name type="common">Macrococcoides caseolyticum</name>
    <dbReference type="NCBI Taxonomy" id="458233"/>
    <lineage>
        <taxon>Bacteria</taxon>
        <taxon>Bacillati</taxon>
        <taxon>Bacillota</taxon>
        <taxon>Bacilli</taxon>
        <taxon>Bacillales</taxon>
        <taxon>Staphylococcaceae</taxon>
        <taxon>Macrococcoides</taxon>
    </lineage>
</organism>
<dbReference type="CDD" id="cd22355">
    <property type="entry name" value="Sau3AI_C"/>
    <property type="match status" value="1"/>
</dbReference>